<protein>
    <submittedName>
        <fullName evidence="7">DUF5106 domain-containing protein</fullName>
    </submittedName>
</protein>
<dbReference type="PANTHER" id="PTHR42852">
    <property type="entry name" value="THIOL:DISULFIDE INTERCHANGE PROTEIN DSBE"/>
    <property type="match status" value="1"/>
</dbReference>
<dbReference type="SUPFAM" id="SSF52833">
    <property type="entry name" value="Thioredoxin-like"/>
    <property type="match status" value="1"/>
</dbReference>
<evidence type="ECO:0000256" key="5">
    <source>
        <dbReference type="SAM" id="SignalP"/>
    </source>
</evidence>
<dbReference type="InterPro" id="IPR033395">
    <property type="entry name" value="DUF5106"/>
</dbReference>
<dbReference type="Pfam" id="PF17127">
    <property type="entry name" value="DUF5106"/>
    <property type="match status" value="1"/>
</dbReference>
<dbReference type="Proteomes" id="UP000305848">
    <property type="component" value="Unassembled WGS sequence"/>
</dbReference>
<evidence type="ECO:0000259" key="6">
    <source>
        <dbReference type="PROSITE" id="PS51352"/>
    </source>
</evidence>
<comment type="caution">
    <text evidence="7">The sequence shown here is derived from an EMBL/GenBank/DDBJ whole genome shotgun (WGS) entry which is preliminary data.</text>
</comment>
<feature type="chain" id="PRO_5020677410" evidence="5">
    <location>
        <begin position="21"/>
        <end position="484"/>
    </location>
</feature>
<keyword evidence="2" id="KW-0201">Cytochrome c-type biogenesis</keyword>
<dbReference type="PROSITE" id="PS51352">
    <property type="entry name" value="THIOREDOXIN_2"/>
    <property type="match status" value="1"/>
</dbReference>
<proteinExistence type="predicted"/>
<keyword evidence="4" id="KW-0676">Redox-active center</keyword>
<dbReference type="InterPro" id="IPR036249">
    <property type="entry name" value="Thioredoxin-like_sf"/>
</dbReference>
<feature type="signal peptide" evidence="5">
    <location>
        <begin position="1"/>
        <end position="20"/>
    </location>
</feature>
<dbReference type="GO" id="GO:0016209">
    <property type="term" value="F:antioxidant activity"/>
    <property type="evidence" value="ECO:0007669"/>
    <property type="project" value="InterPro"/>
</dbReference>
<dbReference type="InterPro" id="IPR050553">
    <property type="entry name" value="Thioredoxin_ResA/DsbE_sf"/>
</dbReference>
<dbReference type="AlphaFoldDB" id="A0A4U3LCX7"/>
<dbReference type="CDD" id="cd02966">
    <property type="entry name" value="TlpA_like_family"/>
    <property type="match status" value="1"/>
</dbReference>
<dbReference type="RefSeq" id="WP_137260166.1">
    <property type="nucleotide sequence ID" value="NZ_SZQL01000001.1"/>
</dbReference>
<keyword evidence="8" id="KW-1185">Reference proteome</keyword>
<evidence type="ECO:0000313" key="7">
    <source>
        <dbReference type="EMBL" id="TKK71926.1"/>
    </source>
</evidence>
<evidence type="ECO:0000256" key="3">
    <source>
        <dbReference type="ARBA" id="ARBA00023157"/>
    </source>
</evidence>
<organism evidence="7 8">
    <name type="scientific">Ilyomonas limi</name>
    <dbReference type="NCBI Taxonomy" id="2575867"/>
    <lineage>
        <taxon>Bacteria</taxon>
        <taxon>Pseudomonadati</taxon>
        <taxon>Bacteroidota</taxon>
        <taxon>Chitinophagia</taxon>
        <taxon>Chitinophagales</taxon>
        <taxon>Chitinophagaceae</taxon>
        <taxon>Ilyomonas</taxon>
    </lineage>
</organism>
<name>A0A4U3LCX7_9BACT</name>
<accession>A0A4U3LCX7</accession>
<feature type="domain" description="Thioredoxin" evidence="6">
    <location>
        <begin position="331"/>
        <end position="467"/>
    </location>
</feature>
<keyword evidence="3" id="KW-1015">Disulfide bond</keyword>
<dbReference type="PANTHER" id="PTHR42852:SF6">
    <property type="entry name" value="THIOL:DISULFIDE INTERCHANGE PROTEIN DSBE"/>
    <property type="match status" value="1"/>
</dbReference>
<evidence type="ECO:0000256" key="1">
    <source>
        <dbReference type="ARBA" id="ARBA00004196"/>
    </source>
</evidence>
<dbReference type="GO" id="GO:0017004">
    <property type="term" value="P:cytochrome complex assembly"/>
    <property type="evidence" value="ECO:0007669"/>
    <property type="project" value="UniProtKB-KW"/>
</dbReference>
<dbReference type="InterPro" id="IPR000866">
    <property type="entry name" value="AhpC/TSA"/>
</dbReference>
<gene>
    <name evidence="7" type="ORF">FC093_02620</name>
</gene>
<dbReference type="OrthoDB" id="6399635at2"/>
<dbReference type="GO" id="GO:0030313">
    <property type="term" value="C:cell envelope"/>
    <property type="evidence" value="ECO:0007669"/>
    <property type="project" value="UniProtKB-SubCell"/>
</dbReference>
<dbReference type="EMBL" id="SZQL01000001">
    <property type="protein sequence ID" value="TKK71926.1"/>
    <property type="molecule type" value="Genomic_DNA"/>
</dbReference>
<dbReference type="Gene3D" id="3.40.30.10">
    <property type="entry name" value="Glutaredoxin"/>
    <property type="match status" value="1"/>
</dbReference>
<reference evidence="7 8" key="1">
    <citation type="submission" date="2019-05" db="EMBL/GenBank/DDBJ databases">
        <title>Panacibacter sp. strain 17mud1-8 Genome sequencing and assembly.</title>
        <authorList>
            <person name="Chhetri G."/>
        </authorList>
    </citation>
    <scope>NUCLEOTIDE SEQUENCE [LARGE SCALE GENOMIC DNA]</scope>
    <source>
        <strain evidence="7 8">17mud1-8</strain>
    </source>
</reference>
<comment type="subcellular location">
    <subcellularLocation>
        <location evidence="1">Cell envelope</location>
    </subcellularLocation>
</comment>
<evidence type="ECO:0000256" key="4">
    <source>
        <dbReference type="ARBA" id="ARBA00023284"/>
    </source>
</evidence>
<evidence type="ECO:0000313" key="8">
    <source>
        <dbReference type="Proteomes" id="UP000305848"/>
    </source>
</evidence>
<sequence>MIQRLVCASVALMIIVNATAQTTQKTTAATTPGYDITATVAPFKNTWLYLGTYYGKYKTLADSAMADANGTAVFKGNKKLDKGIYFLVSPDKAILFEILMDDKQHFTVKADTAHSENISFTGSEENTNFQNYTRFLAQHVPTLTKLQAQLKDAKNALDSAQIMGDIARENKVLDDYREGIIKNNPTSMLALFFKSVKRPEVPAGMDRNSKEAFYFVKEHFWDDLAFDDARLLHTPFFDPKIDEYFKYYVSPEPDSVKEEVNYILLSARTNKDMFQYLLGKFTDKYINPEIMGQDKVFLFLFDNFYSKGDTAWLKPDQRKYIFNRAYSLMANQLGEAAPALNLTDTSGKIHSLYDLQAPFTFVVFWDPNCSHCKTEVPRVDSIYEAKWKAAGVKVYAVNTSDAAVQEWKNFINEHHLDTWTHVYQTKEAKTADEQANRPNYRQLYDVFQTPTMYLLDKDKRIIAKGLSILQFDEVMNHQTKAGTK</sequence>
<keyword evidence="5" id="KW-0732">Signal</keyword>
<dbReference type="Pfam" id="PF00578">
    <property type="entry name" value="AhpC-TSA"/>
    <property type="match status" value="1"/>
</dbReference>
<dbReference type="InterPro" id="IPR013766">
    <property type="entry name" value="Thioredoxin_domain"/>
</dbReference>
<dbReference type="GO" id="GO:0016491">
    <property type="term" value="F:oxidoreductase activity"/>
    <property type="evidence" value="ECO:0007669"/>
    <property type="project" value="InterPro"/>
</dbReference>
<evidence type="ECO:0000256" key="2">
    <source>
        <dbReference type="ARBA" id="ARBA00022748"/>
    </source>
</evidence>